<reference evidence="2" key="2">
    <citation type="submission" date="2023-07" db="EMBL/GenBank/DDBJ databases">
        <authorList>
            <person name="Shen H."/>
        </authorList>
    </citation>
    <scope>NUCLEOTIDE SEQUENCE</scope>
    <source>
        <strain evidence="2">TNR-22</strain>
    </source>
</reference>
<dbReference type="InterPro" id="IPR036065">
    <property type="entry name" value="BolA-like_sf"/>
</dbReference>
<accession>A0ABT8YPE4</accession>
<proteinExistence type="inferred from homology"/>
<name>A0ABT8YPE4_9HYPH</name>
<dbReference type="PANTHER" id="PTHR46230:SF7">
    <property type="entry name" value="BOLA-LIKE PROTEIN 1"/>
    <property type="match status" value="1"/>
</dbReference>
<sequence length="87" mass="9715">MTLQDRITAALQAEFAPMQLEVINESQHHAGHNREAAETGQTHFRIRITSPKLMGLSRVNQHRAINDALKFGFDEGLHALAIEIGKD</sequence>
<evidence type="ECO:0000313" key="2">
    <source>
        <dbReference type="EMBL" id="MDO6965489.1"/>
    </source>
</evidence>
<dbReference type="SUPFAM" id="SSF82657">
    <property type="entry name" value="BolA-like"/>
    <property type="match status" value="1"/>
</dbReference>
<reference evidence="2" key="1">
    <citation type="journal article" date="2015" name="Int. J. Syst. Evol. Microbiol.">
        <title>Rhizobium alvei sp. nov., isolated from a freshwater river.</title>
        <authorList>
            <person name="Sheu S.Y."/>
            <person name="Huang H.W."/>
            <person name="Young C.C."/>
            <person name="Chen W.M."/>
        </authorList>
    </citation>
    <scope>NUCLEOTIDE SEQUENCE</scope>
    <source>
        <strain evidence="2">TNR-22</strain>
    </source>
</reference>
<comment type="caution">
    <text evidence="2">The sequence shown here is derived from an EMBL/GenBank/DDBJ whole genome shotgun (WGS) entry which is preliminary data.</text>
</comment>
<evidence type="ECO:0000313" key="3">
    <source>
        <dbReference type="Proteomes" id="UP001174932"/>
    </source>
</evidence>
<evidence type="ECO:0000256" key="1">
    <source>
        <dbReference type="RuleBase" id="RU003860"/>
    </source>
</evidence>
<gene>
    <name evidence="2" type="ORF">Q4481_16100</name>
</gene>
<keyword evidence="3" id="KW-1185">Reference proteome</keyword>
<dbReference type="RefSeq" id="WP_304377425.1">
    <property type="nucleotide sequence ID" value="NZ_JAUOZU010000012.1"/>
</dbReference>
<dbReference type="PANTHER" id="PTHR46230">
    <property type="match status" value="1"/>
</dbReference>
<dbReference type="Pfam" id="PF01722">
    <property type="entry name" value="BolA"/>
    <property type="match status" value="1"/>
</dbReference>
<dbReference type="Proteomes" id="UP001174932">
    <property type="component" value="Unassembled WGS sequence"/>
</dbReference>
<dbReference type="EMBL" id="JAUOZU010000012">
    <property type="protein sequence ID" value="MDO6965489.1"/>
    <property type="molecule type" value="Genomic_DNA"/>
</dbReference>
<dbReference type="PIRSF" id="PIRSF003113">
    <property type="entry name" value="BolA"/>
    <property type="match status" value="1"/>
</dbReference>
<protein>
    <submittedName>
        <fullName evidence="2">BolA family protein</fullName>
    </submittedName>
</protein>
<dbReference type="InterPro" id="IPR002634">
    <property type="entry name" value="BolA"/>
</dbReference>
<comment type="similarity">
    <text evidence="1">Belongs to the BolA/IbaG family.</text>
</comment>
<dbReference type="Gene3D" id="3.30.300.90">
    <property type="entry name" value="BolA-like"/>
    <property type="match status" value="1"/>
</dbReference>
<organism evidence="2 3">
    <name type="scientific">Rhizobium alvei</name>
    <dbReference type="NCBI Taxonomy" id="1132659"/>
    <lineage>
        <taxon>Bacteria</taxon>
        <taxon>Pseudomonadati</taxon>
        <taxon>Pseudomonadota</taxon>
        <taxon>Alphaproteobacteria</taxon>
        <taxon>Hyphomicrobiales</taxon>
        <taxon>Rhizobiaceae</taxon>
        <taxon>Rhizobium/Agrobacterium group</taxon>
        <taxon>Rhizobium</taxon>
    </lineage>
</organism>